<proteinExistence type="inferred from homology"/>
<dbReference type="InterPro" id="IPR050902">
    <property type="entry name" value="ABC_Transporter_SBP"/>
</dbReference>
<evidence type="ECO:0000313" key="3">
    <source>
        <dbReference type="Proteomes" id="UP001059617"/>
    </source>
</evidence>
<keyword evidence="3" id="KW-1185">Reference proteome</keyword>
<dbReference type="EMBL" id="CP073720">
    <property type="protein sequence ID" value="UWP87442.1"/>
    <property type="molecule type" value="Genomic_DNA"/>
</dbReference>
<comment type="similarity">
    <text evidence="1">Belongs to the bacterial solute-binding protein 8 family.</text>
</comment>
<organism evidence="2 3">
    <name type="scientific">Dactylosporangium fulvum</name>
    <dbReference type="NCBI Taxonomy" id="53359"/>
    <lineage>
        <taxon>Bacteria</taxon>
        <taxon>Bacillati</taxon>
        <taxon>Actinomycetota</taxon>
        <taxon>Actinomycetes</taxon>
        <taxon>Micromonosporales</taxon>
        <taxon>Micromonosporaceae</taxon>
        <taxon>Dactylosporangium</taxon>
    </lineage>
</organism>
<sequence length="239" mass="26331">MDGPPRRIVSLVPSLSEALAVTVPDRLVAVTDWCTHPPGLDLPRVRGTKNPDRAAVAALRPDLVVANQEENRRIDVERLRAAGVPVWVTVIESVDDALRSLRRLFVDVLDVGEPGWLRTAADEWSRPAPRPAPRVVVPIWRDPWMVVGSRTFAGDVLSRLGLVNVFRTSAERYPRVDLAGLRSAGADLVLLPDEPYAFTDDDGPEAFPGIRTVLLSGRQLTWYGPSLASARAELLDRVR</sequence>
<keyword evidence="2" id="KW-0675">Receptor</keyword>
<dbReference type="Gene3D" id="3.40.50.1980">
    <property type="entry name" value="Nitrogenase molybdenum iron protein domain"/>
    <property type="match status" value="2"/>
</dbReference>
<name>A0ABY5WBJ2_9ACTN</name>
<dbReference type="NCBIfam" id="NF038402">
    <property type="entry name" value="TroA_like"/>
    <property type="match status" value="1"/>
</dbReference>
<accession>A0ABY5WBJ2</accession>
<dbReference type="Proteomes" id="UP001059617">
    <property type="component" value="Chromosome"/>
</dbReference>
<dbReference type="SUPFAM" id="SSF53807">
    <property type="entry name" value="Helical backbone' metal receptor"/>
    <property type="match status" value="1"/>
</dbReference>
<evidence type="ECO:0000256" key="1">
    <source>
        <dbReference type="ARBA" id="ARBA00008814"/>
    </source>
</evidence>
<reference evidence="2" key="2">
    <citation type="submission" date="2022-09" db="EMBL/GenBank/DDBJ databases">
        <title>Biosynthetic gene clusters of Dactylosporangioum fulvum.</title>
        <authorList>
            <person name="Caradec T."/>
        </authorList>
    </citation>
    <scope>NUCLEOTIDE SEQUENCE</scope>
    <source>
        <strain evidence="2">NRRL B-16292</strain>
    </source>
</reference>
<evidence type="ECO:0000313" key="2">
    <source>
        <dbReference type="EMBL" id="UWP87442.1"/>
    </source>
</evidence>
<dbReference type="InterPro" id="IPR054828">
    <property type="entry name" value="Vit_B12_bind_prot"/>
</dbReference>
<gene>
    <name evidence="2" type="ORF">Dfulv_15220</name>
</gene>
<reference evidence="2" key="1">
    <citation type="submission" date="2021-04" db="EMBL/GenBank/DDBJ databases">
        <authorList>
            <person name="Hartkoorn R.C."/>
            <person name="Beaudoing E."/>
            <person name="Hot D."/>
        </authorList>
    </citation>
    <scope>NUCLEOTIDE SEQUENCE</scope>
    <source>
        <strain evidence="2">NRRL B-16292</strain>
    </source>
</reference>
<protein>
    <submittedName>
        <fullName evidence="2">Helical backbone metal receptor</fullName>
    </submittedName>
</protein>
<dbReference type="PANTHER" id="PTHR30535">
    <property type="entry name" value="VITAMIN B12-BINDING PROTEIN"/>
    <property type="match status" value="1"/>
</dbReference>
<dbReference type="PANTHER" id="PTHR30535:SF35">
    <property type="entry name" value="PERIPLASMIC BINDING PROTEIN"/>
    <property type="match status" value="1"/>
</dbReference>